<evidence type="ECO:0000313" key="1">
    <source>
        <dbReference type="EMBL" id="MEC5424540.1"/>
    </source>
</evidence>
<dbReference type="InterPro" id="IPR032466">
    <property type="entry name" value="Metal_Hydrolase"/>
</dbReference>
<dbReference type="Proteomes" id="UP001335737">
    <property type="component" value="Unassembled WGS sequence"/>
</dbReference>
<dbReference type="PANTHER" id="PTHR10443">
    <property type="entry name" value="MICROSOMAL DIPEPTIDASE"/>
    <property type="match status" value="1"/>
</dbReference>
<gene>
    <name evidence="1" type="ORF">QGM71_13650</name>
</gene>
<dbReference type="PANTHER" id="PTHR10443:SF12">
    <property type="entry name" value="DIPEPTIDASE"/>
    <property type="match status" value="1"/>
</dbReference>
<keyword evidence="2" id="KW-1185">Reference proteome</keyword>
<sequence>MKKEKMEQTAAAIHQKALSIDAHFDLLFDVAAQRELGRKQVIETDHLPQFIKGGWDVIVSSIFIDDDDLPEMALRKALNQVSCLYSEIDESPDKIMLCKSAADIMQAKQSGKVGIMLSFEGVEPLGTDISLLRMFYELGVRMIGLTWSRRNTAGDGCAFDFKTRGMTGGITDFGLTVIEEAERLGMIMDVTHINDEGFIDIMEHSTQPVIASHSNSRVITETPRNLTDDQLQKIAASGGVAGINAVSIIAAATDEGATVEKLVDHIEHMVKVVGTEHIGLGLDLCDMFKKYTSPEGRSKLPRTSFDVVDTHSGLHALTVALLRRGFTKEDIVKIYGRNMLRVYENVLG</sequence>
<dbReference type="Pfam" id="PF01244">
    <property type="entry name" value="Peptidase_M19"/>
    <property type="match status" value="1"/>
</dbReference>
<dbReference type="PROSITE" id="PS51365">
    <property type="entry name" value="RENAL_DIPEPTIDASE_2"/>
    <property type="match status" value="1"/>
</dbReference>
<organism evidence="1 2">
    <name type="scientific">Virgibacillus tibetensis</name>
    <dbReference type="NCBI Taxonomy" id="3042313"/>
    <lineage>
        <taxon>Bacteria</taxon>
        <taxon>Bacillati</taxon>
        <taxon>Bacillota</taxon>
        <taxon>Bacilli</taxon>
        <taxon>Bacillales</taxon>
        <taxon>Bacillaceae</taxon>
        <taxon>Virgibacillus</taxon>
    </lineage>
</organism>
<accession>A0ABU6KH66</accession>
<dbReference type="GO" id="GO:0016805">
    <property type="term" value="F:dipeptidase activity"/>
    <property type="evidence" value="ECO:0007669"/>
    <property type="project" value="UniProtKB-KW"/>
</dbReference>
<dbReference type="CDD" id="cd01301">
    <property type="entry name" value="rDP_like"/>
    <property type="match status" value="1"/>
</dbReference>
<dbReference type="EC" id="3.4.13.19" evidence="1"/>
<dbReference type="SUPFAM" id="SSF51556">
    <property type="entry name" value="Metallo-dependent hydrolases"/>
    <property type="match status" value="1"/>
</dbReference>
<keyword evidence="1" id="KW-0224">Dipeptidase</keyword>
<reference evidence="1 2" key="1">
    <citation type="journal article" date="2024" name="Int. J. Syst. Evol. Microbiol.">
        <title>Virgibacillus tibetensis sp. nov., isolated from salt lake on the Tibetan Plateau of China.</title>
        <authorList>
            <person name="Phurbu D."/>
            <person name="Liu Z.-X."/>
            <person name="Wang R."/>
            <person name="Zheng Y.-Y."/>
            <person name="Liu H.-C."/>
            <person name="Zhou Y.-G."/>
            <person name="Yu Y.-J."/>
            <person name="Li A.-H."/>
        </authorList>
    </citation>
    <scope>NUCLEOTIDE SEQUENCE [LARGE SCALE GENOMIC DNA]</scope>
    <source>
        <strain evidence="1 2">C22-A2</strain>
    </source>
</reference>
<dbReference type="EMBL" id="JARZFX010000006">
    <property type="protein sequence ID" value="MEC5424540.1"/>
    <property type="molecule type" value="Genomic_DNA"/>
</dbReference>
<proteinExistence type="predicted"/>
<name>A0ABU6KH66_9BACI</name>
<dbReference type="RefSeq" id="WP_327608104.1">
    <property type="nucleotide sequence ID" value="NZ_JARZFX010000006.1"/>
</dbReference>
<comment type="caution">
    <text evidence="1">The sequence shown here is derived from an EMBL/GenBank/DDBJ whole genome shotgun (WGS) entry which is preliminary data.</text>
</comment>
<dbReference type="Gene3D" id="3.20.20.140">
    <property type="entry name" value="Metal-dependent hydrolases"/>
    <property type="match status" value="1"/>
</dbReference>
<keyword evidence="1" id="KW-0645">Protease</keyword>
<evidence type="ECO:0000313" key="2">
    <source>
        <dbReference type="Proteomes" id="UP001335737"/>
    </source>
</evidence>
<dbReference type="InterPro" id="IPR008257">
    <property type="entry name" value="Pept_M19"/>
</dbReference>
<keyword evidence="1" id="KW-0378">Hydrolase</keyword>
<protein>
    <submittedName>
        <fullName evidence="1">Dipeptidase</fullName>
        <ecNumber evidence="1">3.4.13.19</ecNumber>
    </submittedName>
</protein>